<sequence length="310" mass="31232">MSLRTPFAVRPNRALLRESVLVTAVLGALALWRRVVRLVADSLVPMLDPLSTVAAFVAGGVAAGGLFVAGVALLVRAYAARRGVDAGFALPTREDLRPLALTAAVPVALVCVTALVGTATGVPYGSLTRTHYGPSPSLVPLLATVGVHVAVLVPGLALVCQGVVQGSLRRVFDGPRAVVATTLVGGFALTGGAGGLTAVPEAGKLAGAVVFVALLALTVHASERIAREDLRPLASVPVALFVPLAVGSGLTQIDSLAGGLFALTHLAVLGVAAYGYDRSDSLLVPAFAYLCLSLSNAAVVVAEGGSAPPF</sequence>
<dbReference type="STRING" id="553469.SAMN04487947_4249"/>
<feature type="transmembrane region" description="Helical" evidence="1">
    <location>
        <begin position="233"/>
        <end position="250"/>
    </location>
</feature>
<dbReference type="OrthoDB" id="239469at2157"/>
<evidence type="ECO:0008006" key="4">
    <source>
        <dbReference type="Google" id="ProtNLM"/>
    </source>
</evidence>
<feature type="transmembrane region" description="Helical" evidence="1">
    <location>
        <begin position="53"/>
        <end position="78"/>
    </location>
</feature>
<proteinExistence type="predicted"/>
<dbReference type="Proteomes" id="UP000198531">
    <property type="component" value="Unassembled WGS sequence"/>
</dbReference>
<keyword evidence="3" id="KW-1185">Reference proteome</keyword>
<dbReference type="InterPro" id="IPR036190">
    <property type="entry name" value="Urocanase_sf"/>
</dbReference>
<name>A0A1I6JBG5_9EURY</name>
<feature type="transmembrane region" description="Helical" evidence="1">
    <location>
        <begin position="256"/>
        <end position="275"/>
    </location>
</feature>
<keyword evidence="1" id="KW-0812">Transmembrane</keyword>
<organism evidence="2 3">
    <name type="scientific">Halogeometricum rufum</name>
    <dbReference type="NCBI Taxonomy" id="553469"/>
    <lineage>
        <taxon>Archaea</taxon>
        <taxon>Methanobacteriati</taxon>
        <taxon>Methanobacteriota</taxon>
        <taxon>Stenosarchaea group</taxon>
        <taxon>Halobacteria</taxon>
        <taxon>Halobacteriales</taxon>
        <taxon>Haloferacaceae</taxon>
        <taxon>Halogeometricum</taxon>
    </lineage>
</organism>
<keyword evidence="1" id="KW-0472">Membrane</keyword>
<evidence type="ECO:0000256" key="1">
    <source>
        <dbReference type="SAM" id="Phobius"/>
    </source>
</evidence>
<dbReference type="AlphaFoldDB" id="A0A1I6JBG5"/>
<feature type="transmembrane region" description="Helical" evidence="1">
    <location>
        <begin position="139"/>
        <end position="164"/>
    </location>
</feature>
<gene>
    <name evidence="2" type="ORF">SAMN04487947_4249</name>
</gene>
<feature type="transmembrane region" description="Helical" evidence="1">
    <location>
        <begin position="282"/>
        <end position="302"/>
    </location>
</feature>
<evidence type="ECO:0000313" key="2">
    <source>
        <dbReference type="EMBL" id="SFR76286.1"/>
    </source>
</evidence>
<dbReference type="EMBL" id="FOYT01000007">
    <property type="protein sequence ID" value="SFR76286.1"/>
    <property type="molecule type" value="Genomic_DNA"/>
</dbReference>
<dbReference type="RefSeq" id="WP_089811462.1">
    <property type="nucleotide sequence ID" value="NZ_FOYT01000007.1"/>
</dbReference>
<reference evidence="3" key="1">
    <citation type="submission" date="2016-10" db="EMBL/GenBank/DDBJ databases">
        <authorList>
            <person name="Varghese N."/>
            <person name="Submissions S."/>
        </authorList>
    </citation>
    <scope>NUCLEOTIDE SEQUENCE [LARGE SCALE GENOMIC DNA]</scope>
    <source>
        <strain evidence="3">CGMCC 1.7736</strain>
    </source>
</reference>
<dbReference type="SUPFAM" id="SSF111326">
    <property type="entry name" value="Urocanase"/>
    <property type="match status" value="1"/>
</dbReference>
<protein>
    <recommendedName>
        <fullName evidence="4">CAAX protease self-immunity</fullName>
    </recommendedName>
</protein>
<feature type="transmembrane region" description="Helical" evidence="1">
    <location>
        <begin position="205"/>
        <end position="221"/>
    </location>
</feature>
<feature type="transmembrane region" description="Helical" evidence="1">
    <location>
        <begin position="99"/>
        <end position="119"/>
    </location>
</feature>
<evidence type="ECO:0000313" key="3">
    <source>
        <dbReference type="Proteomes" id="UP000198531"/>
    </source>
</evidence>
<keyword evidence="1" id="KW-1133">Transmembrane helix</keyword>
<accession>A0A1I6JBG5</accession>
<feature type="transmembrane region" description="Helical" evidence="1">
    <location>
        <begin position="176"/>
        <end position="199"/>
    </location>
</feature>